<dbReference type="PIRSF" id="PIRSF021700">
    <property type="entry name" value="3_dmu_93_MTrfase"/>
    <property type="match status" value="1"/>
</dbReference>
<evidence type="ECO:0000313" key="2">
    <source>
        <dbReference type="EMBL" id="RAL25113.1"/>
    </source>
</evidence>
<dbReference type="AlphaFoldDB" id="A0A328CE45"/>
<dbReference type="CDD" id="cd06588">
    <property type="entry name" value="PhnB_like"/>
    <property type="match status" value="1"/>
</dbReference>
<organism evidence="2 3">
    <name type="scientific">Lujinxingia litoralis</name>
    <dbReference type="NCBI Taxonomy" id="2211119"/>
    <lineage>
        <taxon>Bacteria</taxon>
        <taxon>Deltaproteobacteria</taxon>
        <taxon>Bradymonadales</taxon>
        <taxon>Lujinxingiaceae</taxon>
        <taxon>Lujinxingia</taxon>
    </lineage>
</organism>
<dbReference type="InterPro" id="IPR029068">
    <property type="entry name" value="Glyas_Bleomycin-R_OHBP_Dase"/>
</dbReference>
<dbReference type="Gene3D" id="3.30.720.110">
    <property type="match status" value="1"/>
</dbReference>
<accession>A0A328CE45</accession>
<evidence type="ECO:0000259" key="1">
    <source>
        <dbReference type="Pfam" id="PF06983"/>
    </source>
</evidence>
<dbReference type="Gene3D" id="3.30.720.100">
    <property type="match status" value="1"/>
</dbReference>
<dbReference type="SUPFAM" id="SSF54593">
    <property type="entry name" value="Glyoxalase/Bleomycin resistance protein/Dihydroxybiphenyl dioxygenase"/>
    <property type="match status" value="1"/>
</dbReference>
<name>A0A328CE45_9DELT</name>
<sequence length="131" mass="14702">MPTTLTPALMFEGDAQAAIDLYTRTFDDAELLHVERFGEDTPEHAGNIIQAQVRLAGQVLIFTDSSVRHDFSFTPSLSLFVHCDSRQEVDRIFSALSEGGQVLMPLDTYPFSERFGWCNDAFGVSWQIALR</sequence>
<feature type="domain" description="PhnB-like" evidence="1">
    <location>
        <begin position="5"/>
        <end position="128"/>
    </location>
</feature>
<dbReference type="EMBL" id="QHKO01000001">
    <property type="protein sequence ID" value="RAL25113.1"/>
    <property type="molecule type" value="Genomic_DNA"/>
</dbReference>
<dbReference type="Pfam" id="PF06983">
    <property type="entry name" value="3-dmu-9_3-mt"/>
    <property type="match status" value="1"/>
</dbReference>
<evidence type="ECO:0000313" key="3">
    <source>
        <dbReference type="Proteomes" id="UP000249169"/>
    </source>
</evidence>
<dbReference type="PANTHER" id="PTHR33990">
    <property type="entry name" value="PROTEIN YJDN-RELATED"/>
    <property type="match status" value="1"/>
</dbReference>
<gene>
    <name evidence="2" type="ORF">DL240_02550</name>
</gene>
<dbReference type="OrthoDB" id="5293819at2"/>
<keyword evidence="3" id="KW-1185">Reference proteome</keyword>
<dbReference type="Proteomes" id="UP000249169">
    <property type="component" value="Unassembled WGS sequence"/>
</dbReference>
<proteinExistence type="predicted"/>
<dbReference type="PANTHER" id="PTHR33990:SF4">
    <property type="entry name" value="PHNB-LIKE DOMAIN-CONTAINING PROTEIN"/>
    <property type="match status" value="1"/>
</dbReference>
<reference evidence="2 3" key="1">
    <citation type="submission" date="2018-05" db="EMBL/GenBank/DDBJ databases">
        <title>Lujinxingia marina gen. nov. sp. nov., a new facultative anaerobic member of the class Deltaproteobacteria, and proposal of Lujinxingaceae fam. nov.</title>
        <authorList>
            <person name="Li C.-M."/>
        </authorList>
    </citation>
    <scope>NUCLEOTIDE SEQUENCE [LARGE SCALE GENOMIC DNA]</scope>
    <source>
        <strain evidence="2 3">B210</strain>
    </source>
</reference>
<comment type="caution">
    <text evidence="2">The sequence shown here is derived from an EMBL/GenBank/DDBJ whole genome shotgun (WGS) entry which is preliminary data.</text>
</comment>
<protein>
    <submittedName>
        <fullName evidence="2">VOC family protein</fullName>
    </submittedName>
</protein>
<dbReference type="InterPro" id="IPR028973">
    <property type="entry name" value="PhnB-like"/>
</dbReference>
<dbReference type="RefSeq" id="WP_111728285.1">
    <property type="nucleotide sequence ID" value="NZ_QHKO01000001.1"/>
</dbReference>
<dbReference type="InterPro" id="IPR009725">
    <property type="entry name" value="3_dmu_93_MTrfase"/>
</dbReference>